<organism evidence="1 2">
    <name type="scientific">Candidatus Marsarchaeota G2 archaeon ECH_B_SAG-G16</name>
    <dbReference type="NCBI Taxonomy" id="1978167"/>
    <lineage>
        <taxon>Archaea</taxon>
        <taxon>Candidatus Marsarchaeota</taxon>
        <taxon>Candidatus Marsarchaeota group 2</taxon>
    </lineage>
</organism>
<evidence type="ECO:0000313" key="1">
    <source>
        <dbReference type="EMBL" id="PSO05709.1"/>
    </source>
</evidence>
<dbReference type="AlphaFoldDB" id="A0A2R6C490"/>
<proteinExistence type="predicted"/>
<reference evidence="1 2" key="1">
    <citation type="submission" date="2017-04" db="EMBL/GenBank/DDBJ databases">
        <title>Novel microbial lineages endemic to geothermal iron-oxide mats fill important gaps in the evolutionary history of Archaea.</title>
        <authorList>
            <person name="Jay Z.J."/>
            <person name="Beam J.P."/>
            <person name="Dlakic M."/>
            <person name="Rusch D.B."/>
            <person name="Kozubal M.A."/>
            <person name="Inskeep W.P."/>
        </authorList>
    </citation>
    <scope>NUCLEOTIDE SEQUENCE [LARGE SCALE GENOMIC DNA]</scope>
    <source>
        <strain evidence="1">ECH_B_SAG-G16</strain>
    </source>
</reference>
<accession>A0A2R6C490</accession>
<evidence type="ECO:0000313" key="2">
    <source>
        <dbReference type="Proteomes" id="UP000241886"/>
    </source>
</evidence>
<name>A0A2R6C490_9ARCH</name>
<sequence>MVKLGVALSKYDTILKLNRTPKASGRGIARRTKLLSFKASNISVHNTTTGYTTKHNKSKTA</sequence>
<dbReference type="EMBL" id="NEXO01000017">
    <property type="protein sequence ID" value="PSO05709.1"/>
    <property type="molecule type" value="Genomic_DNA"/>
</dbReference>
<gene>
    <name evidence="1" type="ORF">B9Q13_01115</name>
</gene>
<protein>
    <submittedName>
        <fullName evidence="1">Uncharacterized protein</fullName>
    </submittedName>
</protein>
<dbReference type="Proteomes" id="UP000241886">
    <property type="component" value="Unassembled WGS sequence"/>
</dbReference>
<comment type="caution">
    <text evidence="1">The sequence shown here is derived from an EMBL/GenBank/DDBJ whole genome shotgun (WGS) entry which is preliminary data.</text>
</comment>